<evidence type="ECO:0000256" key="2">
    <source>
        <dbReference type="ARBA" id="ARBA00005752"/>
    </source>
</evidence>
<keyword evidence="4" id="KW-0547">Nucleotide-binding</keyword>
<evidence type="ECO:0000313" key="9">
    <source>
        <dbReference type="Proteomes" id="UP001267426"/>
    </source>
</evidence>
<dbReference type="InterPro" id="IPR014729">
    <property type="entry name" value="Rossmann-like_a/b/a_fold"/>
</dbReference>
<dbReference type="InterPro" id="IPR017932">
    <property type="entry name" value="GATase_2_dom"/>
</dbReference>
<evidence type="ECO:0000256" key="3">
    <source>
        <dbReference type="ARBA" id="ARBA00012737"/>
    </source>
</evidence>
<dbReference type="RefSeq" id="WP_311662715.1">
    <property type="nucleotide sequence ID" value="NZ_JAVRHT010000011.1"/>
</dbReference>
<dbReference type="SUPFAM" id="SSF52402">
    <property type="entry name" value="Adenine nucleotide alpha hydrolases-like"/>
    <property type="match status" value="1"/>
</dbReference>
<evidence type="ECO:0000256" key="5">
    <source>
        <dbReference type="ARBA" id="ARBA00022840"/>
    </source>
</evidence>
<dbReference type="EC" id="6.3.5.4" evidence="3"/>
<accession>A0ABU3BQ10</accession>
<proteinExistence type="inferred from homology"/>
<dbReference type="SUPFAM" id="SSF56235">
    <property type="entry name" value="N-terminal nucleophile aminohydrolases (Ntn hydrolases)"/>
    <property type="match status" value="1"/>
</dbReference>
<dbReference type="Gene3D" id="3.40.50.620">
    <property type="entry name" value="HUPs"/>
    <property type="match status" value="1"/>
</dbReference>
<keyword evidence="5" id="KW-0067">ATP-binding</keyword>
<protein>
    <recommendedName>
        <fullName evidence="3">asparagine synthase (glutamine-hydrolyzing)</fullName>
        <ecNumber evidence="3">6.3.5.4</ecNumber>
    </recommendedName>
</protein>
<name>A0ABU3BQ10_9BACT</name>
<comment type="similarity">
    <text evidence="2">Belongs to the asparagine synthetase family.</text>
</comment>
<dbReference type="InterPro" id="IPR001962">
    <property type="entry name" value="Asn_synthase"/>
</dbReference>
<dbReference type="Pfam" id="PF13537">
    <property type="entry name" value="GATase_7"/>
    <property type="match status" value="1"/>
</dbReference>
<keyword evidence="9" id="KW-1185">Reference proteome</keyword>
<dbReference type="PROSITE" id="PS51278">
    <property type="entry name" value="GATASE_TYPE_2"/>
    <property type="match status" value="1"/>
</dbReference>
<sequence>MTGFLALVGPTAPPRSAGPDVDAWAGGAARLWAERTGRPNGPRIATRGPLAVAADLRLDNRDDLRRALGVSRAGSDADLLLAAYERWGENAVERLDGPFSFALWDGRAGRLHAARDGTGLRPLYRARVGSAWAFGSSLPTVQSLVPFRVDRAAAADFLTGALDRTTRTLVETVERVLPATAVVVAPGGAGRSPAVGERRFWSPDAALRLPDDDAVVESAFRDAFDRAVLARLDGDTGALLSGGLDSSSIVATVRALRPALPLSTFSLVYDERTADERRYVDAVVEGGGLVPHRVQGEGVSMFDDLDRDLAAVGEPFPAPNLFLTRHLYERAGRAGLGAVLDGFAGDNVVAHGEQRMTELAYGLRLPSLLREGRAVARRSRSPRRMALHLVRDYVLAPLVAPLRPAPPAVHFGRGGVVTSRGERDLPYRTVRASHQAELSSPRIPRAVEVAYAAAAAAGVEPRFPFLDRRLVEVCFAVPSAQRLRDGLTRSFLRRSLADRLPEALVQRADKARLATNFVDAFFVREAAFVRGVLYDGAAAAADALDLPALRRAYERAERDPTLRLNLVLPLWRATVFARWTATAPGRLSPVPEETLLLAPPAPAGSF</sequence>
<dbReference type="PANTHER" id="PTHR43284:SF1">
    <property type="entry name" value="ASPARAGINE SYNTHETASE"/>
    <property type="match status" value="1"/>
</dbReference>
<dbReference type="InterPro" id="IPR051786">
    <property type="entry name" value="ASN_synthetase/amidase"/>
</dbReference>
<evidence type="ECO:0000313" key="8">
    <source>
        <dbReference type="EMBL" id="MDT0631372.1"/>
    </source>
</evidence>
<gene>
    <name evidence="8" type="ORF">RM540_06375</name>
</gene>
<dbReference type="InterPro" id="IPR029055">
    <property type="entry name" value="Ntn_hydrolases_N"/>
</dbReference>
<comment type="caution">
    <text evidence="8">The sequence shown here is derived from an EMBL/GenBank/DDBJ whole genome shotgun (WGS) entry which is preliminary data.</text>
</comment>
<dbReference type="EMBL" id="JAVRHT010000011">
    <property type="protein sequence ID" value="MDT0631372.1"/>
    <property type="molecule type" value="Genomic_DNA"/>
</dbReference>
<dbReference type="PANTHER" id="PTHR43284">
    <property type="entry name" value="ASPARAGINE SYNTHETASE (GLUTAMINE-HYDROLYZING)"/>
    <property type="match status" value="1"/>
</dbReference>
<dbReference type="Pfam" id="PF00733">
    <property type="entry name" value="Asn_synthase"/>
    <property type="match status" value="1"/>
</dbReference>
<feature type="domain" description="Glutamine amidotransferase type-2" evidence="7">
    <location>
        <begin position="1"/>
        <end position="187"/>
    </location>
</feature>
<organism evidence="8 9">
    <name type="scientific">Rubrivirga litoralis</name>
    <dbReference type="NCBI Taxonomy" id="3075598"/>
    <lineage>
        <taxon>Bacteria</taxon>
        <taxon>Pseudomonadati</taxon>
        <taxon>Rhodothermota</taxon>
        <taxon>Rhodothermia</taxon>
        <taxon>Rhodothermales</taxon>
        <taxon>Rubricoccaceae</taxon>
        <taxon>Rubrivirga</taxon>
    </lineage>
</organism>
<dbReference type="InterPro" id="IPR006426">
    <property type="entry name" value="Asn_synth_AEB"/>
</dbReference>
<evidence type="ECO:0000256" key="1">
    <source>
        <dbReference type="ARBA" id="ARBA00005187"/>
    </source>
</evidence>
<dbReference type="Proteomes" id="UP001267426">
    <property type="component" value="Unassembled WGS sequence"/>
</dbReference>
<comment type="pathway">
    <text evidence="1">Amino-acid biosynthesis; L-asparagine biosynthesis; L-asparagine from L-aspartate (L-Gln route): step 1/1.</text>
</comment>
<evidence type="ECO:0000259" key="7">
    <source>
        <dbReference type="PROSITE" id="PS51278"/>
    </source>
</evidence>
<evidence type="ECO:0000256" key="6">
    <source>
        <dbReference type="ARBA" id="ARBA00048741"/>
    </source>
</evidence>
<evidence type="ECO:0000256" key="4">
    <source>
        <dbReference type="ARBA" id="ARBA00022741"/>
    </source>
</evidence>
<reference evidence="8 9" key="1">
    <citation type="submission" date="2023-09" db="EMBL/GenBank/DDBJ databases">
        <authorList>
            <person name="Rey-Velasco X."/>
        </authorList>
    </citation>
    <scope>NUCLEOTIDE SEQUENCE [LARGE SCALE GENOMIC DNA]</scope>
    <source>
        <strain evidence="8 9">F394</strain>
    </source>
</reference>
<dbReference type="Gene3D" id="3.60.20.10">
    <property type="entry name" value="Glutamine Phosphoribosylpyrophosphate, subunit 1, domain 1"/>
    <property type="match status" value="1"/>
</dbReference>
<comment type="catalytic activity">
    <reaction evidence="6">
        <text>L-aspartate + L-glutamine + ATP + H2O = L-asparagine + L-glutamate + AMP + diphosphate + H(+)</text>
        <dbReference type="Rhea" id="RHEA:12228"/>
        <dbReference type="ChEBI" id="CHEBI:15377"/>
        <dbReference type="ChEBI" id="CHEBI:15378"/>
        <dbReference type="ChEBI" id="CHEBI:29985"/>
        <dbReference type="ChEBI" id="CHEBI:29991"/>
        <dbReference type="ChEBI" id="CHEBI:30616"/>
        <dbReference type="ChEBI" id="CHEBI:33019"/>
        <dbReference type="ChEBI" id="CHEBI:58048"/>
        <dbReference type="ChEBI" id="CHEBI:58359"/>
        <dbReference type="ChEBI" id="CHEBI:456215"/>
        <dbReference type="EC" id="6.3.5.4"/>
    </reaction>
</comment>
<dbReference type="PIRSF" id="PIRSF001589">
    <property type="entry name" value="Asn_synthetase_glu-h"/>
    <property type="match status" value="1"/>
</dbReference>